<evidence type="ECO:0000313" key="1">
    <source>
        <dbReference type="EMBL" id="PSR81284.1"/>
    </source>
</evidence>
<keyword evidence="2" id="KW-1185">Reference proteome</keyword>
<accession>A0A2T3A1S0</accession>
<protein>
    <submittedName>
        <fullName evidence="1">Uncharacterized protein</fullName>
    </submittedName>
</protein>
<organism evidence="1 2">
    <name type="scientific">Coniella lustricola</name>
    <dbReference type="NCBI Taxonomy" id="2025994"/>
    <lineage>
        <taxon>Eukaryota</taxon>
        <taxon>Fungi</taxon>
        <taxon>Dikarya</taxon>
        <taxon>Ascomycota</taxon>
        <taxon>Pezizomycotina</taxon>
        <taxon>Sordariomycetes</taxon>
        <taxon>Sordariomycetidae</taxon>
        <taxon>Diaporthales</taxon>
        <taxon>Schizoparmaceae</taxon>
        <taxon>Coniella</taxon>
    </lineage>
</organism>
<reference evidence="1 2" key="1">
    <citation type="journal article" date="2018" name="Mycol. Prog.">
        <title>Coniella lustricola, a new species from submerged detritus.</title>
        <authorList>
            <person name="Raudabaugh D.B."/>
            <person name="Iturriaga T."/>
            <person name="Carver A."/>
            <person name="Mondo S."/>
            <person name="Pangilinan J."/>
            <person name="Lipzen A."/>
            <person name="He G."/>
            <person name="Amirebrahimi M."/>
            <person name="Grigoriev I.V."/>
            <person name="Miller A.N."/>
        </authorList>
    </citation>
    <scope>NUCLEOTIDE SEQUENCE [LARGE SCALE GENOMIC DNA]</scope>
    <source>
        <strain evidence="1 2">B22-T-1</strain>
    </source>
</reference>
<dbReference type="EMBL" id="KZ678506">
    <property type="protein sequence ID" value="PSR81284.1"/>
    <property type="molecule type" value="Genomic_DNA"/>
</dbReference>
<sequence length="160" mass="17924">MSCRLMAASWTQAVSILKALLGRHFHLGLAVNSKKATTFRGYPSSPPEARPLQNSITPWPRRRSLWRMSYFGMHCVLVGVQRVITAPCVNVVLYHKEVKLGSRAELSGSKLSLSQVMTNTSFLPQPVFFTPCLQSFPLQRLYSAIWYCHSPSLPSARPSC</sequence>
<dbReference type="AlphaFoldDB" id="A0A2T3A1S0"/>
<name>A0A2T3A1S0_9PEZI</name>
<proteinExistence type="predicted"/>
<dbReference type="InParanoid" id="A0A2T3A1S0"/>
<evidence type="ECO:0000313" key="2">
    <source>
        <dbReference type="Proteomes" id="UP000241462"/>
    </source>
</evidence>
<dbReference type="Proteomes" id="UP000241462">
    <property type="component" value="Unassembled WGS sequence"/>
</dbReference>
<gene>
    <name evidence="1" type="ORF">BD289DRAFT_439276</name>
</gene>